<feature type="transmembrane region" description="Helical" evidence="5">
    <location>
        <begin position="12"/>
        <end position="37"/>
    </location>
</feature>
<dbReference type="CDD" id="cd03386">
    <property type="entry name" value="PAP2_Aur1_like"/>
    <property type="match status" value="1"/>
</dbReference>
<evidence type="ECO:0000313" key="7">
    <source>
        <dbReference type="EMBL" id="SVA42638.1"/>
    </source>
</evidence>
<feature type="transmembrane region" description="Helical" evidence="5">
    <location>
        <begin position="49"/>
        <end position="67"/>
    </location>
</feature>
<dbReference type="GO" id="GO:0016020">
    <property type="term" value="C:membrane"/>
    <property type="evidence" value="ECO:0007669"/>
    <property type="project" value="UniProtKB-SubCell"/>
</dbReference>
<evidence type="ECO:0000256" key="1">
    <source>
        <dbReference type="ARBA" id="ARBA00004141"/>
    </source>
</evidence>
<sequence length="194" mass="22304">MQAWAIDRAKALVVFFNWAYIVTFWPIILISDVVLYCTNRNKYRYYRNVVLVSFVIAVVAFKVFPLAPPRMMALYFIDTIQVFGPSEYASREMVNYFNAFAAMPSLHFAWTVMFGIIFLRTPYLWLKVFGIVYPVITLLAITITANHYLTDAFGGGMVILVSFLIVEIGFERRLFAREIPNRVKQSLNGSPLAV</sequence>
<evidence type="ECO:0000259" key="6">
    <source>
        <dbReference type="Pfam" id="PF14378"/>
    </source>
</evidence>
<feature type="transmembrane region" description="Helical" evidence="5">
    <location>
        <begin position="152"/>
        <end position="170"/>
    </location>
</feature>
<dbReference type="Pfam" id="PF14378">
    <property type="entry name" value="PAP2_3"/>
    <property type="match status" value="1"/>
</dbReference>
<name>A0A381VSA4_9ZZZZ</name>
<keyword evidence="2 5" id="KW-0812">Transmembrane</keyword>
<keyword evidence="4 5" id="KW-0472">Membrane</keyword>
<organism evidence="7">
    <name type="scientific">marine metagenome</name>
    <dbReference type="NCBI Taxonomy" id="408172"/>
    <lineage>
        <taxon>unclassified sequences</taxon>
        <taxon>metagenomes</taxon>
        <taxon>ecological metagenomes</taxon>
    </lineage>
</organism>
<dbReference type="PANTHER" id="PTHR31310">
    <property type="match status" value="1"/>
</dbReference>
<dbReference type="InterPro" id="IPR052185">
    <property type="entry name" value="IPC_Synthase-Related"/>
</dbReference>
<comment type="subcellular location">
    <subcellularLocation>
        <location evidence="1">Membrane</location>
        <topology evidence="1">Multi-pass membrane protein</topology>
    </subcellularLocation>
</comment>
<feature type="domain" description="Inositolphosphotransferase Aur1/Ipt1" evidence="6">
    <location>
        <begin position="6"/>
        <end position="164"/>
    </location>
</feature>
<accession>A0A381VSA4</accession>
<keyword evidence="3 5" id="KW-1133">Transmembrane helix</keyword>
<evidence type="ECO:0000256" key="3">
    <source>
        <dbReference type="ARBA" id="ARBA00022989"/>
    </source>
</evidence>
<evidence type="ECO:0000256" key="4">
    <source>
        <dbReference type="ARBA" id="ARBA00023136"/>
    </source>
</evidence>
<protein>
    <recommendedName>
        <fullName evidence="6">Inositolphosphotransferase Aur1/Ipt1 domain-containing protein</fullName>
    </recommendedName>
</protein>
<reference evidence="7" key="1">
    <citation type="submission" date="2018-05" db="EMBL/GenBank/DDBJ databases">
        <authorList>
            <person name="Lanie J.A."/>
            <person name="Ng W.-L."/>
            <person name="Kazmierczak K.M."/>
            <person name="Andrzejewski T.M."/>
            <person name="Davidsen T.M."/>
            <person name="Wayne K.J."/>
            <person name="Tettelin H."/>
            <person name="Glass J.I."/>
            <person name="Rusch D."/>
            <person name="Podicherti R."/>
            <person name="Tsui H.-C.T."/>
            <person name="Winkler M.E."/>
        </authorList>
    </citation>
    <scope>NUCLEOTIDE SEQUENCE</scope>
</reference>
<feature type="transmembrane region" description="Helical" evidence="5">
    <location>
        <begin position="124"/>
        <end position="146"/>
    </location>
</feature>
<dbReference type="InterPro" id="IPR026841">
    <property type="entry name" value="Aur1/Ipt1"/>
</dbReference>
<evidence type="ECO:0000256" key="5">
    <source>
        <dbReference type="SAM" id="Phobius"/>
    </source>
</evidence>
<evidence type="ECO:0000256" key="2">
    <source>
        <dbReference type="ARBA" id="ARBA00022692"/>
    </source>
</evidence>
<dbReference type="EMBL" id="UINC01009509">
    <property type="protein sequence ID" value="SVA42638.1"/>
    <property type="molecule type" value="Genomic_DNA"/>
</dbReference>
<feature type="transmembrane region" description="Helical" evidence="5">
    <location>
        <begin position="96"/>
        <end position="117"/>
    </location>
</feature>
<gene>
    <name evidence="7" type="ORF">METZ01_LOCUS95492</name>
</gene>
<dbReference type="PANTHER" id="PTHR31310:SF7">
    <property type="entry name" value="PA-PHOSPHATASE RELATED-FAMILY PROTEIN DDB_G0268928"/>
    <property type="match status" value="1"/>
</dbReference>
<dbReference type="AlphaFoldDB" id="A0A381VSA4"/>
<proteinExistence type="predicted"/>